<dbReference type="PANTHER" id="PTHR30629:SF2">
    <property type="entry name" value="PROPHAGE INTEGRASE INTS-RELATED"/>
    <property type="match status" value="1"/>
</dbReference>
<dbReference type="InterPro" id="IPR011010">
    <property type="entry name" value="DNA_brk_join_enz"/>
</dbReference>
<feature type="domain" description="Core-binding (CB)" evidence="5">
    <location>
        <begin position="98"/>
        <end position="179"/>
    </location>
</feature>
<dbReference type="InterPro" id="IPR010998">
    <property type="entry name" value="Integrase_recombinase_N"/>
</dbReference>
<evidence type="ECO:0000256" key="4">
    <source>
        <dbReference type="PROSITE-ProRule" id="PRU01248"/>
    </source>
</evidence>
<dbReference type="GO" id="GO:0015074">
    <property type="term" value="P:DNA integration"/>
    <property type="evidence" value="ECO:0007669"/>
    <property type="project" value="UniProtKB-KW"/>
</dbReference>
<dbReference type="EMBL" id="CP018171">
    <property type="protein sequence ID" value="APH71031.1"/>
    <property type="molecule type" value="Genomic_DNA"/>
</dbReference>
<dbReference type="PROSITE" id="PS51900">
    <property type="entry name" value="CB"/>
    <property type="match status" value="1"/>
</dbReference>
<gene>
    <name evidence="6" type="ORF">BSQ44_06325</name>
</gene>
<organism evidence="6 7">
    <name type="scientific">Aquibium oceanicum</name>
    <dbReference type="NCBI Taxonomy" id="1670800"/>
    <lineage>
        <taxon>Bacteria</taxon>
        <taxon>Pseudomonadati</taxon>
        <taxon>Pseudomonadota</taxon>
        <taxon>Alphaproteobacteria</taxon>
        <taxon>Hyphomicrobiales</taxon>
        <taxon>Phyllobacteriaceae</taxon>
        <taxon>Aquibium</taxon>
    </lineage>
</organism>
<keyword evidence="3 4" id="KW-0238">DNA-binding</keyword>
<evidence type="ECO:0000313" key="6">
    <source>
        <dbReference type="EMBL" id="APH71031.1"/>
    </source>
</evidence>
<dbReference type="PANTHER" id="PTHR30629">
    <property type="entry name" value="PROPHAGE INTEGRASE"/>
    <property type="match status" value="1"/>
</dbReference>
<keyword evidence="7" id="KW-1185">Reference proteome</keyword>
<evidence type="ECO:0000259" key="5">
    <source>
        <dbReference type="PROSITE" id="PS51900"/>
    </source>
</evidence>
<name>A0A1L3SNV9_9HYPH</name>
<protein>
    <recommendedName>
        <fullName evidence="5">Core-binding (CB) domain-containing protein</fullName>
    </recommendedName>
</protein>
<sequence length="228" mass="24960">MPLTDTQLRAIKPFQSTKKYSDGGGLFVQVTPQGSKLWRLAYRYGGKQKLLALGTYPAVSLVEARARRDTAKRLLASGFDPSAHAKAEKIATRAATEDTFQTIADEYLKKIQREGKADATLTKKRWLLGLAASDLGKRPIADITAADILVPLRRVEGIGNYETARRLRATIGQVFRYAIAVSKASNDPTFGLRGALVTPKVTSRAALTDWKSFAGMLRVTLPPRSNPD</sequence>
<evidence type="ECO:0000313" key="7">
    <source>
        <dbReference type="Proteomes" id="UP000182840"/>
    </source>
</evidence>
<dbReference type="GO" id="GO:0003677">
    <property type="term" value="F:DNA binding"/>
    <property type="evidence" value="ECO:0007669"/>
    <property type="project" value="UniProtKB-UniRule"/>
</dbReference>
<evidence type="ECO:0000256" key="1">
    <source>
        <dbReference type="ARBA" id="ARBA00008857"/>
    </source>
</evidence>
<comment type="similarity">
    <text evidence="1">Belongs to the 'phage' integrase family.</text>
</comment>
<evidence type="ECO:0000256" key="2">
    <source>
        <dbReference type="ARBA" id="ARBA00022908"/>
    </source>
</evidence>
<dbReference type="Pfam" id="PF13356">
    <property type="entry name" value="Arm-DNA-bind_3"/>
    <property type="match status" value="1"/>
</dbReference>
<dbReference type="AlphaFoldDB" id="A0A1L3SNV9"/>
<dbReference type="Gene3D" id="3.30.160.390">
    <property type="entry name" value="Integrase, DNA-binding domain"/>
    <property type="match status" value="1"/>
</dbReference>
<keyword evidence="2" id="KW-0229">DNA integration</keyword>
<reference evidence="7" key="1">
    <citation type="submission" date="2016-11" db="EMBL/GenBank/DDBJ databases">
        <title>Mesorhizobium oceanicum sp. nov., isolated from deep seawater in South China Sea.</title>
        <authorList>
            <person name="Fu G.-Y."/>
        </authorList>
    </citation>
    <scope>NUCLEOTIDE SEQUENCE [LARGE SCALE GENOMIC DNA]</scope>
    <source>
        <strain evidence="7">B7</strain>
    </source>
</reference>
<dbReference type="InterPro" id="IPR025166">
    <property type="entry name" value="Integrase_DNA_bind_dom"/>
</dbReference>
<dbReference type="Proteomes" id="UP000182840">
    <property type="component" value="Chromosome"/>
</dbReference>
<proteinExistence type="inferred from homology"/>
<dbReference type="KEGG" id="meso:BSQ44_06325"/>
<dbReference type="InterPro" id="IPR038488">
    <property type="entry name" value="Integrase_DNA-bd_sf"/>
</dbReference>
<dbReference type="RefSeq" id="WP_072602439.1">
    <property type="nucleotide sequence ID" value="NZ_CP018171.1"/>
</dbReference>
<dbReference type="Gene3D" id="1.10.150.130">
    <property type="match status" value="1"/>
</dbReference>
<accession>A0A1L3SNV9</accession>
<evidence type="ECO:0000256" key="3">
    <source>
        <dbReference type="ARBA" id="ARBA00023125"/>
    </source>
</evidence>
<dbReference type="InterPro" id="IPR044068">
    <property type="entry name" value="CB"/>
</dbReference>
<dbReference type="InterPro" id="IPR050808">
    <property type="entry name" value="Phage_Integrase"/>
</dbReference>
<dbReference type="InterPro" id="IPR053876">
    <property type="entry name" value="Phage_int_M"/>
</dbReference>
<dbReference type="Pfam" id="PF22022">
    <property type="entry name" value="Phage_int_M"/>
    <property type="match status" value="1"/>
</dbReference>
<dbReference type="SUPFAM" id="SSF56349">
    <property type="entry name" value="DNA breaking-rejoining enzymes"/>
    <property type="match status" value="1"/>
</dbReference>
<dbReference type="OrthoDB" id="9795573at2"/>